<evidence type="ECO:0008006" key="3">
    <source>
        <dbReference type="Google" id="ProtNLM"/>
    </source>
</evidence>
<dbReference type="EMBL" id="JARPOI010000016">
    <property type="protein sequence ID" value="KAJ9147036.1"/>
    <property type="molecule type" value="Genomic_DNA"/>
</dbReference>
<sequence length="573" mass="64353">MCSENPRKWRFTWETQSHTPNLKLFLFDSLTKSTIHCRNLEVQLNLPQSHLLVSWTGEGTEKLSLTVPIPKVLIDPDSPVTFRALDDHIEVKLVLLLPVDHPMFSDLSLSDDGENSEVLDSVKPLDMDSDLKSLSSMEGVHFYCRSCSTRLTRSCIRQFVEMPSVNWREMADNWFGACCCSFGGVSEKLVNRFADAYTCAKGMCLLTSTAVILCKDDLVGCKFTDWDGIQRLEPRENFAGQNGLSEEAMLDFGSNLRRDASCDSHSERVDANGTLRSSLLNLNNHAENIKCEVREEEPNANGLFCVPPASDLSENVASESGFCNSTHPAQDYVDVSTHEVSKLSLADQKTSKALEAMANRRSFLNGFLGNVFMARSYNLSTDIEWKHFVCPHCSTVLGAYPCANGDFPVDNGVRLLKCYLSTSLSVGRSDDLFRKYTLEKMFANQLMESAKDELSFRTVVRDLTTKSPMLQVVLLNPNSWYCTGNCLDAECSEKSTLKLDLLPIIKLLFADCSNNKESQLRVLEDWITKNLADEVFMLPHLIEELTENITSRKDLLPPSCNFFEGLSLSFMLR</sequence>
<accession>A0ABQ9KTB9</accession>
<evidence type="ECO:0000313" key="2">
    <source>
        <dbReference type="Proteomes" id="UP001174677"/>
    </source>
</evidence>
<proteinExistence type="predicted"/>
<dbReference type="PANTHER" id="PTHR31531:SF2">
    <property type="entry name" value="E3 UBIQUITIN-PROTEIN LIGASE E3D"/>
    <property type="match status" value="1"/>
</dbReference>
<reference evidence="1" key="1">
    <citation type="journal article" date="2023" name="Plant Biotechnol. J.">
        <title>Chromosome-level wild Hevea brasiliensis genome provides new tools for genomic-assisted breeding and valuable loci to elevate rubber yield.</title>
        <authorList>
            <person name="Cheng H."/>
            <person name="Song X."/>
            <person name="Hu Y."/>
            <person name="Wu T."/>
            <person name="Yang Q."/>
            <person name="An Z."/>
            <person name="Feng S."/>
            <person name="Deng Z."/>
            <person name="Wu W."/>
            <person name="Zeng X."/>
            <person name="Tu M."/>
            <person name="Wang X."/>
            <person name="Huang H."/>
        </authorList>
    </citation>
    <scope>NUCLEOTIDE SEQUENCE</scope>
    <source>
        <strain evidence="1">MT/VB/25A 57/8</strain>
    </source>
</reference>
<dbReference type="InterPro" id="IPR019193">
    <property type="entry name" value="UBQ-conj_enz_E2-bd_prot"/>
</dbReference>
<gene>
    <name evidence="1" type="ORF">P3X46_029241</name>
</gene>
<dbReference type="Proteomes" id="UP001174677">
    <property type="component" value="Chromosome 16"/>
</dbReference>
<comment type="caution">
    <text evidence="1">The sequence shown here is derived from an EMBL/GenBank/DDBJ whole genome shotgun (WGS) entry which is preliminary data.</text>
</comment>
<name>A0ABQ9KTB9_HEVBR</name>
<dbReference type="Pfam" id="PF09814">
    <property type="entry name" value="HECT_2"/>
    <property type="match status" value="2"/>
</dbReference>
<dbReference type="PANTHER" id="PTHR31531">
    <property type="entry name" value="E3 UBIQUITIN-PROTEIN LIGASE E3D FAMILY MEMBER"/>
    <property type="match status" value="1"/>
</dbReference>
<evidence type="ECO:0000313" key="1">
    <source>
        <dbReference type="EMBL" id="KAJ9147036.1"/>
    </source>
</evidence>
<protein>
    <recommendedName>
        <fullName evidence="3">Ubiquitin-conjugating enzyme E2C-binding protein</fullName>
    </recommendedName>
</protein>
<organism evidence="1 2">
    <name type="scientific">Hevea brasiliensis</name>
    <name type="common">Para rubber tree</name>
    <name type="synonym">Siphonia brasiliensis</name>
    <dbReference type="NCBI Taxonomy" id="3981"/>
    <lineage>
        <taxon>Eukaryota</taxon>
        <taxon>Viridiplantae</taxon>
        <taxon>Streptophyta</taxon>
        <taxon>Embryophyta</taxon>
        <taxon>Tracheophyta</taxon>
        <taxon>Spermatophyta</taxon>
        <taxon>Magnoliopsida</taxon>
        <taxon>eudicotyledons</taxon>
        <taxon>Gunneridae</taxon>
        <taxon>Pentapetalae</taxon>
        <taxon>rosids</taxon>
        <taxon>fabids</taxon>
        <taxon>Malpighiales</taxon>
        <taxon>Euphorbiaceae</taxon>
        <taxon>Crotonoideae</taxon>
        <taxon>Micrandreae</taxon>
        <taxon>Hevea</taxon>
    </lineage>
</organism>
<keyword evidence="2" id="KW-1185">Reference proteome</keyword>